<keyword evidence="3" id="KW-1185">Reference proteome</keyword>
<reference evidence="2 3" key="1">
    <citation type="submission" date="2022-05" db="EMBL/GenBank/DDBJ databases">
        <title>A multi-omics perspective on studying reproductive biology in Daphnia sinensis.</title>
        <authorList>
            <person name="Jia J."/>
        </authorList>
    </citation>
    <scope>NUCLEOTIDE SEQUENCE [LARGE SCALE GENOMIC DNA]</scope>
    <source>
        <strain evidence="2 3">WSL</strain>
    </source>
</reference>
<evidence type="ECO:0000313" key="3">
    <source>
        <dbReference type="Proteomes" id="UP000820818"/>
    </source>
</evidence>
<dbReference type="AlphaFoldDB" id="A0AAD5L032"/>
<feature type="region of interest" description="Disordered" evidence="1">
    <location>
        <begin position="87"/>
        <end position="125"/>
    </location>
</feature>
<gene>
    <name evidence="2" type="ORF">GHT06_019002</name>
</gene>
<evidence type="ECO:0000313" key="2">
    <source>
        <dbReference type="EMBL" id="KAI9553750.1"/>
    </source>
</evidence>
<accession>A0AAD5L032</accession>
<sequence length="125" mass="14147">MEIEARSKQKLQILAVNSIPDWIFKKESPGKAFEVVKGVEERCLCVHEIAVAENFILKLIQKKAFAEIYESLQRGKPQAFAEIYESLQRGKPQGSTHPSDWKSSPGLKRAAHRSAHLSSIKREDC</sequence>
<organism evidence="2 3">
    <name type="scientific">Daphnia sinensis</name>
    <dbReference type="NCBI Taxonomy" id="1820382"/>
    <lineage>
        <taxon>Eukaryota</taxon>
        <taxon>Metazoa</taxon>
        <taxon>Ecdysozoa</taxon>
        <taxon>Arthropoda</taxon>
        <taxon>Crustacea</taxon>
        <taxon>Branchiopoda</taxon>
        <taxon>Diplostraca</taxon>
        <taxon>Cladocera</taxon>
        <taxon>Anomopoda</taxon>
        <taxon>Daphniidae</taxon>
        <taxon>Daphnia</taxon>
        <taxon>Daphnia similis group</taxon>
    </lineage>
</organism>
<dbReference type="EMBL" id="WJBH02000008">
    <property type="protein sequence ID" value="KAI9553750.1"/>
    <property type="molecule type" value="Genomic_DNA"/>
</dbReference>
<protein>
    <submittedName>
        <fullName evidence="2">Uncharacterized protein</fullName>
    </submittedName>
</protein>
<comment type="caution">
    <text evidence="2">The sequence shown here is derived from an EMBL/GenBank/DDBJ whole genome shotgun (WGS) entry which is preliminary data.</text>
</comment>
<proteinExistence type="predicted"/>
<evidence type="ECO:0000256" key="1">
    <source>
        <dbReference type="SAM" id="MobiDB-lite"/>
    </source>
</evidence>
<feature type="compositionally biased region" description="Polar residues" evidence="1">
    <location>
        <begin position="93"/>
        <end position="102"/>
    </location>
</feature>
<name>A0AAD5L032_9CRUS</name>
<dbReference type="Proteomes" id="UP000820818">
    <property type="component" value="Linkage Group LG8"/>
</dbReference>